<protein>
    <submittedName>
        <fullName evidence="3">Uncharacterized protein</fullName>
    </submittedName>
</protein>
<name>A0ABX0UW51_9HYPH</name>
<evidence type="ECO:0000256" key="1">
    <source>
        <dbReference type="SAM" id="MobiDB-lite"/>
    </source>
</evidence>
<evidence type="ECO:0000313" key="4">
    <source>
        <dbReference type="Proteomes" id="UP001429580"/>
    </source>
</evidence>
<feature type="region of interest" description="Disordered" evidence="1">
    <location>
        <begin position="20"/>
        <end position="41"/>
    </location>
</feature>
<accession>A0ABX0UW51</accession>
<evidence type="ECO:0000256" key="2">
    <source>
        <dbReference type="SAM" id="Phobius"/>
    </source>
</evidence>
<keyword evidence="2" id="KW-1133">Transmembrane helix</keyword>
<dbReference type="EMBL" id="JAASQI010000002">
    <property type="protein sequence ID" value="NIJ57187.1"/>
    <property type="molecule type" value="Genomic_DNA"/>
</dbReference>
<keyword evidence="4" id="KW-1185">Reference proteome</keyword>
<gene>
    <name evidence="3" type="ORF">FHS82_001013</name>
</gene>
<proteinExistence type="predicted"/>
<feature type="compositionally biased region" description="Gly residues" evidence="1">
    <location>
        <begin position="26"/>
        <end position="38"/>
    </location>
</feature>
<evidence type="ECO:0000313" key="3">
    <source>
        <dbReference type="EMBL" id="NIJ57187.1"/>
    </source>
</evidence>
<dbReference type="Proteomes" id="UP001429580">
    <property type="component" value="Unassembled WGS sequence"/>
</dbReference>
<sequence length="161" mass="17025">MANLGGGHLRLAHSNDSTEVLYNKGRGPGGTGGDGGGTSDPMEARVASLEAKFERVDVKLDAISRDLEGLRSLPERVAHIEGKISSMPSTGAMVFAIVTTGLAMIAIVFAVLAFAGDRFEGGIGLSAIRIEQAERDRERDETIKQILQRLPSLPVSPTNTP</sequence>
<organism evidence="3 4">
    <name type="scientific">Pseudochelatococcus lubricantis</name>
    <dbReference type="NCBI Taxonomy" id="1538102"/>
    <lineage>
        <taxon>Bacteria</taxon>
        <taxon>Pseudomonadati</taxon>
        <taxon>Pseudomonadota</taxon>
        <taxon>Alphaproteobacteria</taxon>
        <taxon>Hyphomicrobiales</taxon>
        <taxon>Chelatococcaceae</taxon>
        <taxon>Pseudochelatococcus</taxon>
    </lineage>
</organism>
<dbReference type="RefSeq" id="WP_208394098.1">
    <property type="nucleotide sequence ID" value="NZ_JAASQI010000002.1"/>
</dbReference>
<comment type="caution">
    <text evidence="3">The sequence shown here is derived from an EMBL/GenBank/DDBJ whole genome shotgun (WGS) entry which is preliminary data.</text>
</comment>
<reference evidence="3 4" key="1">
    <citation type="submission" date="2020-03" db="EMBL/GenBank/DDBJ databases">
        <title>Genomic Encyclopedia of Type Strains, Phase IV (KMG-IV): sequencing the most valuable type-strain genomes for metagenomic binning, comparative biology and taxonomic classification.</title>
        <authorList>
            <person name="Goeker M."/>
        </authorList>
    </citation>
    <scope>NUCLEOTIDE SEQUENCE [LARGE SCALE GENOMIC DNA]</scope>
    <source>
        <strain evidence="3 4">DSM 103870</strain>
    </source>
</reference>
<keyword evidence="2" id="KW-0472">Membrane</keyword>
<keyword evidence="2" id="KW-0812">Transmembrane</keyword>
<feature type="transmembrane region" description="Helical" evidence="2">
    <location>
        <begin position="92"/>
        <end position="115"/>
    </location>
</feature>